<feature type="compositionally biased region" description="Polar residues" evidence="11">
    <location>
        <begin position="639"/>
        <end position="655"/>
    </location>
</feature>
<dbReference type="PROSITE" id="PS50802">
    <property type="entry name" value="OTU"/>
    <property type="match status" value="1"/>
</dbReference>
<keyword evidence="8" id="KW-0378">Hydrolase</keyword>
<evidence type="ECO:0000256" key="7">
    <source>
        <dbReference type="ARBA" id="ARBA00022786"/>
    </source>
</evidence>
<dbReference type="GO" id="GO:0071108">
    <property type="term" value="P:protein K48-linked deubiquitination"/>
    <property type="evidence" value="ECO:0007669"/>
    <property type="project" value="TreeGrafter"/>
</dbReference>
<evidence type="ECO:0000256" key="1">
    <source>
        <dbReference type="ARBA" id="ARBA00000707"/>
    </source>
</evidence>
<evidence type="ECO:0000256" key="2">
    <source>
        <dbReference type="ARBA" id="ARBA00005865"/>
    </source>
</evidence>
<accession>A0A814J054</accession>
<dbReference type="GO" id="GO:0035871">
    <property type="term" value="P:protein K11-linked deubiquitination"/>
    <property type="evidence" value="ECO:0007669"/>
    <property type="project" value="TreeGrafter"/>
</dbReference>
<feature type="region of interest" description="Disordered" evidence="11">
    <location>
        <begin position="1"/>
        <end position="40"/>
    </location>
</feature>
<dbReference type="Proteomes" id="UP000663860">
    <property type="component" value="Unassembled WGS sequence"/>
</dbReference>
<evidence type="ECO:0000313" key="14">
    <source>
        <dbReference type="Proteomes" id="UP000663860"/>
    </source>
</evidence>
<evidence type="ECO:0000256" key="9">
    <source>
        <dbReference type="ARBA" id="ARBA00022807"/>
    </source>
</evidence>
<keyword evidence="5" id="KW-0479">Metal-binding</keyword>
<evidence type="ECO:0000256" key="11">
    <source>
        <dbReference type="SAM" id="MobiDB-lite"/>
    </source>
</evidence>
<evidence type="ECO:0000256" key="3">
    <source>
        <dbReference type="ARBA" id="ARBA00012759"/>
    </source>
</evidence>
<feature type="compositionally biased region" description="Polar residues" evidence="11">
    <location>
        <begin position="467"/>
        <end position="483"/>
    </location>
</feature>
<dbReference type="InterPro" id="IPR003323">
    <property type="entry name" value="OTU_dom"/>
</dbReference>
<feature type="compositionally biased region" description="Basic and acidic residues" evidence="11">
    <location>
        <begin position="1"/>
        <end position="10"/>
    </location>
</feature>
<dbReference type="InterPro" id="IPR051346">
    <property type="entry name" value="OTU_Deubiquitinase"/>
</dbReference>
<feature type="region of interest" description="Disordered" evidence="11">
    <location>
        <begin position="511"/>
        <end position="536"/>
    </location>
</feature>
<dbReference type="AlphaFoldDB" id="A0A814J054"/>
<comment type="similarity">
    <text evidence="2">Belongs to the peptidase C64 family.</text>
</comment>
<dbReference type="EMBL" id="CAJNOE010000191">
    <property type="protein sequence ID" value="CAF1030859.1"/>
    <property type="molecule type" value="Genomic_DNA"/>
</dbReference>
<proteinExistence type="inferred from homology"/>
<feature type="compositionally biased region" description="Low complexity" evidence="11">
    <location>
        <begin position="593"/>
        <end position="607"/>
    </location>
</feature>
<keyword evidence="6" id="KW-0863">Zinc-finger</keyword>
<dbReference type="Pfam" id="PF02338">
    <property type="entry name" value="OTU"/>
    <property type="match status" value="1"/>
</dbReference>
<feature type="compositionally biased region" description="Polar residues" evidence="11">
    <location>
        <begin position="22"/>
        <end position="40"/>
    </location>
</feature>
<evidence type="ECO:0000256" key="8">
    <source>
        <dbReference type="ARBA" id="ARBA00022801"/>
    </source>
</evidence>
<dbReference type="PANTHER" id="PTHR13367">
    <property type="entry name" value="UBIQUITIN THIOESTERASE"/>
    <property type="match status" value="1"/>
</dbReference>
<reference evidence="13" key="1">
    <citation type="submission" date="2021-02" db="EMBL/GenBank/DDBJ databases">
        <authorList>
            <person name="Nowell W R."/>
        </authorList>
    </citation>
    <scope>NUCLEOTIDE SEQUENCE</scope>
</reference>
<organism evidence="13 14">
    <name type="scientific">Adineta steineri</name>
    <dbReference type="NCBI Taxonomy" id="433720"/>
    <lineage>
        <taxon>Eukaryota</taxon>
        <taxon>Metazoa</taxon>
        <taxon>Spiralia</taxon>
        <taxon>Gnathifera</taxon>
        <taxon>Rotifera</taxon>
        <taxon>Eurotatoria</taxon>
        <taxon>Bdelloidea</taxon>
        <taxon>Adinetida</taxon>
        <taxon>Adinetidae</taxon>
        <taxon>Adineta</taxon>
    </lineage>
</organism>
<comment type="catalytic activity">
    <reaction evidence="1">
        <text>Thiol-dependent hydrolysis of ester, thioester, amide, peptide and isopeptide bonds formed by the C-terminal Gly of ubiquitin (a 76-residue protein attached to proteins as an intracellular targeting signal).</text>
        <dbReference type="EC" id="3.4.19.12"/>
    </reaction>
</comment>
<comment type="caution">
    <text evidence="13">The sequence shown here is derived from an EMBL/GenBank/DDBJ whole genome shotgun (WGS) entry which is preliminary data.</text>
</comment>
<feature type="compositionally biased region" description="Basic and acidic residues" evidence="11">
    <location>
        <begin position="656"/>
        <end position="665"/>
    </location>
</feature>
<keyword evidence="9" id="KW-0788">Thiol protease</keyword>
<dbReference type="GO" id="GO:0005634">
    <property type="term" value="C:nucleus"/>
    <property type="evidence" value="ECO:0007669"/>
    <property type="project" value="TreeGrafter"/>
</dbReference>
<dbReference type="GO" id="GO:0071947">
    <property type="term" value="P:protein deubiquitination involved in ubiquitin-dependent protein catabolic process"/>
    <property type="evidence" value="ECO:0007669"/>
    <property type="project" value="TreeGrafter"/>
</dbReference>
<feature type="domain" description="OTU" evidence="12">
    <location>
        <begin position="142"/>
        <end position="352"/>
    </location>
</feature>
<feature type="region of interest" description="Disordered" evidence="11">
    <location>
        <begin position="231"/>
        <end position="272"/>
    </location>
</feature>
<evidence type="ECO:0000256" key="4">
    <source>
        <dbReference type="ARBA" id="ARBA00022670"/>
    </source>
</evidence>
<dbReference type="CDD" id="cd22768">
    <property type="entry name" value="OTU_OTUD7"/>
    <property type="match status" value="1"/>
</dbReference>
<keyword evidence="4" id="KW-0645">Protease</keyword>
<dbReference type="GO" id="GO:0005737">
    <property type="term" value="C:cytoplasm"/>
    <property type="evidence" value="ECO:0007669"/>
    <property type="project" value="TreeGrafter"/>
</dbReference>
<dbReference type="GO" id="GO:0008270">
    <property type="term" value="F:zinc ion binding"/>
    <property type="evidence" value="ECO:0007669"/>
    <property type="project" value="UniProtKB-KW"/>
</dbReference>
<dbReference type="PANTHER" id="PTHR13367:SF27">
    <property type="entry name" value="OTU DOMAIN-CONTAINING PROTEIN"/>
    <property type="match status" value="1"/>
</dbReference>
<name>A0A814J054_9BILA</name>
<keyword evidence="7" id="KW-0833">Ubl conjugation pathway</keyword>
<gene>
    <name evidence="13" type="ORF">IZO911_LOCUS19245</name>
</gene>
<evidence type="ECO:0000259" key="12">
    <source>
        <dbReference type="PROSITE" id="PS50802"/>
    </source>
</evidence>
<keyword evidence="10" id="KW-0862">Zinc</keyword>
<feature type="compositionally biased region" description="Low complexity" evidence="11">
    <location>
        <begin position="433"/>
        <end position="466"/>
    </location>
</feature>
<sequence>MHSYSPRHDDDINEDVFDDDTNAQLNNSSSDIKLRRTTNPDSSNYPVIHRALSTVSANQSLVNNQRNVLAKNFRRISVNDEIVTIDHTDADASFILPNLYELSDDIRTRVMDSLVDTPTMATLEETRRLNWWVNKKLPCPKLYPLLTSGDGNCLLHATSLAMWGFHDHSLSMRKALNETMITSKPNNSLYRRWRWAQYVQNKKYGLVFSEQEWNEEWKGLLRLSSAEPRVSQISSNTNSSDPNSSTDESKSYKSSQTVTVTNTGGSTKSSSQSTRQYYESLEEFHVYVLANNIRRPIIIYSDTILRTNDGEAISPIEFGGIYLPLEIPPEKCHKQPVFLAFDAAHFSALVPMEQNSKPASKVTYRIPLIDIDAIDLLPIHYFIDPGASFAWPIDEELSDDKIHLYTHYGESRMETLEKYLNLSKENCSFNSLIPSTSTTNNNNNNNNTLNDESTSTTDNNPSSTINLDLSTTGNDTNSITTPVINKKSTRPSLNSFSKIIRRTFIEPFSSNKRGSFKLKGHHPNPDASDTSIIPENEHLRRASSPLLNRRTNNLTIIVTNFQPKRPKASDNMTKNYIDSCMNDYRIEKNSKQSNETSTLNENETNSTKDNYSDRNNDVSSYQQPTMYHRYPSSSSSSSTTANTSRYQPNTSQTTNTKEKVNETSGRKMPSIPNNSTNKINLVAKRVQKPNDIDDNDDTIPMENGQFSTNINYVQSAQRKSNYIPPSNSLEMNHGRHHYPESYMNGLSPNRTIKGNIPEGSPKNHPITAPLPSTFQPSLLKRQQSLGVDKNAATQRLPDSNINTRGSIKLHNNYQSNRPPNIEQQKRL</sequence>
<feature type="compositionally biased region" description="Acidic residues" evidence="11">
    <location>
        <begin position="11"/>
        <end position="21"/>
    </location>
</feature>
<dbReference type="GO" id="GO:0070530">
    <property type="term" value="F:K63-linked polyubiquitin modification-dependent protein binding"/>
    <property type="evidence" value="ECO:0007669"/>
    <property type="project" value="TreeGrafter"/>
</dbReference>
<feature type="compositionally biased region" description="Low complexity" evidence="11">
    <location>
        <begin position="234"/>
        <end position="272"/>
    </location>
</feature>
<protein>
    <recommendedName>
        <fullName evidence="3">ubiquitinyl hydrolase 1</fullName>
        <ecNumber evidence="3">3.4.19.12</ecNumber>
    </recommendedName>
</protein>
<evidence type="ECO:0000256" key="6">
    <source>
        <dbReference type="ARBA" id="ARBA00022771"/>
    </source>
</evidence>
<evidence type="ECO:0000256" key="5">
    <source>
        <dbReference type="ARBA" id="ARBA00022723"/>
    </source>
</evidence>
<dbReference type="GO" id="GO:0004843">
    <property type="term" value="F:cysteine-type deubiquitinase activity"/>
    <property type="evidence" value="ECO:0007669"/>
    <property type="project" value="UniProtKB-EC"/>
</dbReference>
<feature type="region of interest" description="Disordered" evidence="11">
    <location>
        <begin position="590"/>
        <end position="678"/>
    </location>
</feature>
<feature type="region of interest" description="Disordered" evidence="11">
    <location>
        <begin position="787"/>
        <end position="827"/>
    </location>
</feature>
<dbReference type="GO" id="GO:0070536">
    <property type="term" value="P:protein K63-linked deubiquitination"/>
    <property type="evidence" value="ECO:0007669"/>
    <property type="project" value="TreeGrafter"/>
</dbReference>
<feature type="region of interest" description="Disordered" evidence="11">
    <location>
        <begin position="433"/>
        <end position="490"/>
    </location>
</feature>
<evidence type="ECO:0000256" key="10">
    <source>
        <dbReference type="ARBA" id="ARBA00022833"/>
    </source>
</evidence>
<evidence type="ECO:0000313" key="13">
    <source>
        <dbReference type="EMBL" id="CAF1030859.1"/>
    </source>
</evidence>
<dbReference type="EC" id="3.4.19.12" evidence="3"/>